<keyword evidence="4" id="KW-1185">Reference proteome</keyword>
<feature type="domain" description="SET" evidence="2">
    <location>
        <begin position="29"/>
        <end position="72"/>
    </location>
</feature>
<evidence type="ECO:0000256" key="1">
    <source>
        <dbReference type="SAM" id="MobiDB-lite"/>
    </source>
</evidence>
<feature type="compositionally biased region" description="Basic and acidic residues" evidence="1">
    <location>
        <begin position="171"/>
        <end position="183"/>
    </location>
</feature>
<dbReference type="Proteomes" id="UP000828390">
    <property type="component" value="Unassembled WGS sequence"/>
</dbReference>
<accession>A0A9D4BBP0</accession>
<reference evidence="3" key="2">
    <citation type="submission" date="2020-11" db="EMBL/GenBank/DDBJ databases">
        <authorList>
            <person name="McCartney M.A."/>
            <person name="Auch B."/>
            <person name="Kono T."/>
            <person name="Mallez S."/>
            <person name="Becker A."/>
            <person name="Gohl D.M."/>
            <person name="Silverstein K.A.T."/>
            <person name="Koren S."/>
            <person name="Bechman K.B."/>
            <person name="Herman A."/>
            <person name="Abrahante J.E."/>
            <person name="Garbe J."/>
        </authorList>
    </citation>
    <scope>NUCLEOTIDE SEQUENCE</scope>
    <source>
        <strain evidence="3">Duluth1</strain>
        <tissue evidence="3">Whole animal</tissue>
    </source>
</reference>
<protein>
    <recommendedName>
        <fullName evidence="2">SET domain-containing protein</fullName>
    </recommendedName>
</protein>
<proteinExistence type="predicted"/>
<organism evidence="3 4">
    <name type="scientific">Dreissena polymorpha</name>
    <name type="common">Zebra mussel</name>
    <name type="synonym">Mytilus polymorpha</name>
    <dbReference type="NCBI Taxonomy" id="45954"/>
    <lineage>
        <taxon>Eukaryota</taxon>
        <taxon>Metazoa</taxon>
        <taxon>Spiralia</taxon>
        <taxon>Lophotrochozoa</taxon>
        <taxon>Mollusca</taxon>
        <taxon>Bivalvia</taxon>
        <taxon>Autobranchia</taxon>
        <taxon>Heteroconchia</taxon>
        <taxon>Euheterodonta</taxon>
        <taxon>Imparidentia</taxon>
        <taxon>Neoheterodontei</taxon>
        <taxon>Myida</taxon>
        <taxon>Dreissenoidea</taxon>
        <taxon>Dreissenidae</taxon>
        <taxon>Dreissena</taxon>
    </lineage>
</organism>
<dbReference type="SUPFAM" id="SSF82199">
    <property type="entry name" value="SET domain"/>
    <property type="match status" value="1"/>
</dbReference>
<comment type="caution">
    <text evidence="3">The sequence shown here is derived from an EMBL/GenBank/DDBJ whole genome shotgun (WGS) entry which is preliminary data.</text>
</comment>
<evidence type="ECO:0000259" key="2">
    <source>
        <dbReference type="Pfam" id="PF00856"/>
    </source>
</evidence>
<sequence>MRPQRKNFKKGCKWAYKKADLFLKQDEKRFDGTTEDGSFRRLVNDSTHPNCKVQCFEEEGLPSLYFVALRDILLLVRRYRTISMDEKVRKAVTLNNGKDKFALYTDVGAWGKPLDYITQLRQSAILKILDDCSVHDLNVEPDGLHPELMHGVQNYRDQVLDDCIVHDHDVDPDGQEPELRHMEVQNSMEQGSYVRHG</sequence>
<dbReference type="Gene3D" id="2.170.270.10">
    <property type="entry name" value="SET domain"/>
    <property type="match status" value="1"/>
</dbReference>
<dbReference type="AlphaFoldDB" id="A0A9D4BBP0"/>
<gene>
    <name evidence="3" type="ORF">DPMN_084037</name>
</gene>
<dbReference type="InterPro" id="IPR046341">
    <property type="entry name" value="SET_dom_sf"/>
</dbReference>
<dbReference type="EMBL" id="JAIWYP010000016">
    <property type="protein sequence ID" value="KAH3696561.1"/>
    <property type="molecule type" value="Genomic_DNA"/>
</dbReference>
<name>A0A9D4BBP0_DREPO</name>
<dbReference type="Pfam" id="PF00856">
    <property type="entry name" value="SET"/>
    <property type="match status" value="1"/>
</dbReference>
<dbReference type="CDD" id="cd08161">
    <property type="entry name" value="SET"/>
    <property type="match status" value="1"/>
</dbReference>
<dbReference type="InterPro" id="IPR001214">
    <property type="entry name" value="SET_dom"/>
</dbReference>
<evidence type="ECO:0000313" key="3">
    <source>
        <dbReference type="EMBL" id="KAH3696561.1"/>
    </source>
</evidence>
<evidence type="ECO:0000313" key="4">
    <source>
        <dbReference type="Proteomes" id="UP000828390"/>
    </source>
</evidence>
<reference evidence="3" key="1">
    <citation type="journal article" date="2019" name="bioRxiv">
        <title>The Genome of the Zebra Mussel, Dreissena polymorpha: A Resource for Invasive Species Research.</title>
        <authorList>
            <person name="McCartney M.A."/>
            <person name="Auch B."/>
            <person name="Kono T."/>
            <person name="Mallez S."/>
            <person name="Zhang Y."/>
            <person name="Obille A."/>
            <person name="Becker A."/>
            <person name="Abrahante J.E."/>
            <person name="Garbe J."/>
            <person name="Badalamenti J.P."/>
            <person name="Herman A."/>
            <person name="Mangelson H."/>
            <person name="Liachko I."/>
            <person name="Sullivan S."/>
            <person name="Sone E.D."/>
            <person name="Koren S."/>
            <person name="Silverstein K.A.T."/>
            <person name="Beckman K.B."/>
            <person name="Gohl D.M."/>
        </authorList>
    </citation>
    <scope>NUCLEOTIDE SEQUENCE</scope>
    <source>
        <strain evidence="3">Duluth1</strain>
        <tissue evidence="3">Whole animal</tissue>
    </source>
</reference>
<feature type="region of interest" description="Disordered" evidence="1">
    <location>
        <begin position="171"/>
        <end position="197"/>
    </location>
</feature>